<dbReference type="EMBL" id="UOGD01000095">
    <property type="protein sequence ID" value="VAX18235.1"/>
    <property type="molecule type" value="Genomic_DNA"/>
</dbReference>
<dbReference type="InterPro" id="IPR011047">
    <property type="entry name" value="Quinoprotein_ADH-like_sf"/>
</dbReference>
<evidence type="ECO:0000259" key="1">
    <source>
        <dbReference type="Pfam" id="PF18962"/>
    </source>
</evidence>
<reference evidence="2" key="1">
    <citation type="submission" date="2018-06" db="EMBL/GenBank/DDBJ databases">
        <authorList>
            <person name="Zhirakovskaya E."/>
        </authorList>
    </citation>
    <scope>NUCLEOTIDE SEQUENCE</scope>
</reference>
<dbReference type="Gene3D" id="2.60.40.4070">
    <property type="match status" value="1"/>
</dbReference>
<dbReference type="SUPFAM" id="SSF50998">
    <property type="entry name" value="Quinoprotein alcohol dehydrogenase-like"/>
    <property type="match status" value="1"/>
</dbReference>
<dbReference type="NCBIfam" id="TIGR04183">
    <property type="entry name" value="Por_Secre_tail"/>
    <property type="match status" value="1"/>
</dbReference>
<proteinExistence type="predicted"/>
<evidence type="ECO:0000313" key="2">
    <source>
        <dbReference type="EMBL" id="VAX18235.1"/>
    </source>
</evidence>
<name>A0A3B1CHJ2_9ZZZZ</name>
<sequence length="496" mass="56013">MIYKNYLILFLLLVNVTFFAQDPREKSHSMNIVPFIDEGVQRYYVTWSSSSGSNDGWQHDIYNQIISFTSDGNINFDTEPQRYIGTGYDEAQEPVNVAINHADNTMLSVWEDGSITTVDIRGQMHKPDGTIIKSNWIIAGGAESQHSPNAVHLNGIFIVSFTDEAPPAQTSMNEIRILKDKTGEEIGSLELSPRDEDNWWAVAASNEKNVALIVWGNGESLYGTIIKANNDTVINTEQKFYFSNIDQYYYSIAWLEKFSKFIAIAKVGNNSAACLIDTNGIRSNFALITDAPITRETDLAVRWNETENEYHIIYTSGQQDITTLSVTDNSINLIQTNKSIIDTNWLTTGISCQFVKTINNSDLWNSDRKILIVYNDENSNNAIYHFITVEDLTDVNRKEVRRVPNRFVLLPAYPNPFNPSVTINYSVVSEMDIQIKIFNLRGELITTLVNGHKATGKYSIAWKGIDSNDHPVSSGVYIVRLTGGEFMQSQKIIFQK</sequence>
<dbReference type="AlphaFoldDB" id="A0A3B1CHJ2"/>
<accession>A0A3B1CHJ2</accession>
<organism evidence="2">
    <name type="scientific">hydrothermal vent metagenome</name>
    <dbReference type="NCBI Taxonomy" id="652676"/>
    <lineage>
        <taxon>unclassified sequences</taxon>
        <taxon>metagenomes</taxon>
        <taxon>ecological metagenomes</taxon>
    </lineage>
</organism>
<dbReference type="InterPro" id="IPR026444">
    <property type="entry name" value="Secre_tail"/>
</dbReference>
<gene>
    <name evidence="2" type="ORF">MNBD_IGNAVI01-1972</name>
</gene>
<feature type="domain" description="Secretion system C-terminal sorting" evidence="1">
    <location>
        <begin position="413"/>
        <end position="493"/>
    </location>
</feature>
<protein>
    <recommendedName>
        <fullName evidence="1">Secretion system C-terminal sorting domain-containing protein</fullName>
    </recommendedName>
</protein>
<dbReference type="Pfam" id="PF18962">
    <property type="entry name" value="Por_Secre_tail"/>
    <property type="match status" value="1"/>
</dbReference>